<protein>
    <submittedName>
        <fullName evidence="7">Pectinesterase inhibitor-like</fullName>
    </submittedName>
</protein>
<dbReference type="RefSeq" id="XP_071920737.1">
    <property type="nucleotide sequence ID" value="XM_072064636.1"/>
</dbReference>
<reference evidence="7" key="1">
    <citation type="submission" date="2025-08" db="UniProtKB">
        <authorList>
            <consortium name="RefSeq"/>
        </authorList>
    </citation>
    <scope>IDENTIFICATION</scope>
    <source>
        <tissue evidence="7">Leaves</tissue>
    </source>
</reference>
<dbReference type="InterPro" id="IPR006501">
    <property type="entry name" value="Pectinesterase_inhib_dom"/>
</dbReference>
<keyword evidence="1 4" id="KW-0732">Signal</keyword>
<dbReference type="PANTHER" id="PTHR36710">
    <property type="entry name" value="PECTINESTERASE INHIBITOR-LIKE"/>
    <property type="match status" value="1"/>
</dbReference>
<gene>
    <name evidence="7" type="primary">LOC140014210</name>
</gene>
<dbReference type="PANTHER" id="PTHR36710:SF8">
    <property type="entry name" value="PECTINESTERASE INHIBITOR-LIKE"/>
    <property type="match status" value="1"/>
</dbReference>
<dbReference type="GeneID" id="140014210"/>
<evidence type="ECO:0000256" key="1">
    <source>
        <dbReference type="ARBA" id="ARBA00022729"/>
    </source>
</evidence>
<keyword evidence="2" id="KW-1015">Disulfide bond</keyword>
<organism evidence="6 7">
    <name type="scientific">Coffea arabica</name>
    <name type="common">Arabian coffee</name>
    <dbReference type="NCBI Taxonomy" id="13443"/>
    <lineage>
        <taxon>Eukaryota</taxon>
        <taxon>Viridiplantae</taxon>
        <taxon>Streptophyta</taxon>
        <taxon>Embryophyta</taxon>
        <taxon>Tracheophyta</taxon>
        <taxon>Spermatophyta</taxon>
        <taxon>Magnoliopsida</taxon>
        <taxon>eudicotyledons</taxon>
        <taxon>Gunneridae</taxon>
        <taxon>Pentapetalae</taxon>
        <taxon>asterids</taxon>
        <taxon>lamiids</taxon>
        <taxon>Gentianales</taxon>
        <taxon>Rubiaceae</taxon>
        <taxon>Ixoroideae</taxon>
        <taxon>Gardenieae complex</taxon>
        <taxon>Bertiereae - Coffeeae clade</taxon>
        <taxon>Coffeeae</taxon>
        <taxon>Coffea</taxon>
    </lineage>
</organism>
<feature type="domain" description="Pectinesterase inhibitor" evidence="5">
    <location>
        <begin position="31"/>
        <end position="173"/>
    </location>
</feature>
<feature type="chain" id="PRO_5045238472" evidence="4">
    <location>
        <begin position="28"/>
        <end position="184"/>
    </location>
</feature>
<name>A0ABM4VMI7_COFAR</name>
<dbReference type="Proteomes" id="UP001652660">
    <property type="component" value="Chromosome 9c"/>
</dbReference>
<dbReference type="CDD" id="cd15797">
    <property type="entry name" value="PMEI"/>
    <property type="match status" value="1"/>
</dbReference>
<dbReference type="SUPFAM" id="SSF101148">
    <property type="entry name" value="Plant invertase/pectin methylesterase inhibitor"/>
    <property type="match status" value="1"/>
</dbReference>
<dbReference type="NCBIfam" id="TIGR01614">
    <property type="entry name" value="PME_inhib"/>
    <property type="match status" value="1"/>
</dbReference>
<evidence type="ECO:0000313" key="7">
    <source>
        <dbReference type="RefSeq" id="XP_071920737.1"/>
    </source>
</evidence>
<dbReference type="InterPro" id="IPR034086">
    <property type="entry name" value="PMEI_plant"/>
</dbReference>
<dbReference type="InterPro" id="IPR035513">
    <property type="entry name" value="Invertase/methylesterase_inhib"/>
</dbReference>
<dbReference type="Gene3D" id="1.20.140.40">
    <property type="entry name" value="Invertase/pectin methylesterase inhibitor family protein"/>
    <property type="match status" value="1"/>
</dbReference>
<evidence type="ECO:0000256" key="2">
    <source>
        <dbReference type="ARBA" id="ARBA00023157"/>
    </source>
</evidence>
<dbReference type="SMART" id="SM00856">
    <property type="entry name" value="PMEI"/>
    <property type="match status" value="1"/>
</dbReference>
<proteinExistence type="inferred from homology"/>
<evidence type="ECO:0000259" key="5">
    <source>
        <dbReference type="SMART" id="SM00856"/>
    </source>
</evidence>
<evidence type="ECO:0000256" key="3">
    <source>
        <dbReference type="ARBA" id="ARBA00038471"/>
    </source>
</evidence>
<sequence length="184" mass="20678">MASLFNSSSMLIFFFLFLVSVVPSSIANKPKGLDIQHTICSKTSNPHECLNLEHVKTSKTLKAITKASIDVALQEAKDIHTKINAVSKKEKDKLLNNLYWHCSKNYNDAIRDLTIAKRCFNSHKFDNIPIETLDAEQEVQACKTVFLAAKRIPANLKKGNEEFYLLAQIARQSSEELVKKISGP</sequence>
<dbReference type="InterPro" id="IPR052421">
    <property type="entry name" value="PCW_Enzyme_Inhibitor"/>
</dbReference>
<feature type="signal peptide" evidence="4">
    <location>
        <begin position="1"/>
        <end position="27"/>
    </location>
</feature>
<accession>A0ABM4VMI7</accession>
<keyword evidence="6" id="KW-1185">Reference proteome</keyword>
<comment type="similarity">
    <text evidence="3">Belongs to the PMEI family.</text>
</comment>
<evidence type="ECO:0000313" key="6">
    <source>
        <dbReference type="Proteomes" id="UP001652660"/>
    </source>
</evidence>
<evidence type="ECO:0000256" key="4">
    <source>
        <dbReference type="SAM" id="SignalP"/>
    </source>
</evidence>
<dbReference type="Pfam" id="PF04043">
    <property type="entry name" value="PMEI"/>
    <property type="match status" value="1"/>
</dbReference>